<organism evidence="2 3">
    <name type="scientific">Vitis vinifera</name>
    <name type="common">Grape</name>
    <dbReference type="NCBI Taxonomy" id="29760"/>
    <lineage>
        <taxon>Eukaryota</taxon>
        <taxon>Viridiplantae</taxon>
        <taxon>Streptophyta</taxon>
        <taxon>Embryophyta</taxon>
        <taxon>Tracheophyta</taxon>
        <taxon>Spermatophyta</taxon>
        <taxon>Magnoliopsida</taxon>
        <taxon>eudicotyledons</taxon>
        <taxon>Gunneridae</taxon>
        <taxon>Pentapetalae</taxon>
        <taxon>rosids</taxon>
        <taxon>Vitales</taxon>
        <taxon>Vitaceae</taxon>
        <taxon>Viteae</taxon>
        <taxon>Vitis</taxon>
    </lineage>
</organism>
<dbReference type="InterPro" id="IPR005162">
    <property type="entry name" value="Retrotrans_gag_dom"/>
</dbReference>
<feature type="domain" description="Retrotransposon gag" evidence="1">
    <location>
        <begin position="2"/>
        <end position="92"/>
    </location>
</feature>
<evidence type="ECO:0000313" key="3">
    <source>
        <dbReference type="Proteomes" id="UP001227230"/>
    </source>
</evidence>
<keyword evidence="3" id="KW-1185">Reference proteome</keyword>
<evidence type="ECO:0000313" key="2">
    <source>
        <dbReference type="EMBL" id="WJZ98681.1"/>
    </source>
</evidence>
<reference evidence="2 3" key="1">
    <citation type="journal article" date="2023" name="Hortic Res">
        <title>The complete reference genome for grapevine (Vitis vinifera L.) genetics and breeding.</title>
        <authorList>
            <person name="Shi X."/>
            <person name="Cao S."/>
            <person name="Wang X."/>
            <person name="Huang S."/>
            <person name="Wang Y."/>
            <person name="Liu Z."/>
            <person name="Liu W."/>
            <person name="Leng X."/>
            <person name="Peng Y."/>
            <person name="Wang N."/>
            <person name="Wang Y."/>
            <person name="Ma Z."/>
            <person name="Xu X."/>
            <person name="Zhang F."/>
            <person name="Xue H."/>
            <person name="Zhong H."/>
            <person name="Wang Y."/>
            <person name="Zhang K."/>
            <person name="Velt A."/>
            <person name="Avia K."/>
            <person name="Holtgrawe D."/>
            <person name="Grimplet J."/>
            <person name="Matus J.T."/>
            <person name="Ware D."/>
            <person name="Wu X."/>
            <person name="Wang H."/>
            <person name="Liu C."/>
            <person name="Fang Y."/>
            <person name="Rustenholz C."/>
            <person name="Cheng Z."/>
            <person name="Xiao H."/>
            <person name="Zhou Y."/>
        </authorList>
    </citation>
    <scope>NUCLEOTIDE SEQUENCE [LARGE SCALE GENOMIC DNA]</scope>
    <source>
        <strain evidence="3">cv. Pinot noir / PN40024</strain>
        <tissue evidence="2">Leaf</tissue>
    </source>
</reference>
<evidence type="ECO:0000259" key="1">
    <source>
        <dbReference type="Pfam" id="PF03732"/>
    </source>
</evidence>
<name>A0ABY9CVU6_VITVI</name>
<dbReference type="EMBL" id="CP126658">
    <property type="protein sequence ID" value="WJZ98681.1"/>
    <property type="molecule type" value="Genomic_DNA"/>
</dbReference>
<sequence length="126" mass="15092">MLVDKADFWWQSMKIVYDTEVMTWEEFERIFLGKYFGEVDKHAKRMEFEYLIQGTMSVLEYESHFSELSIFALGMINEEGKKARRFQQGLRPTIRNRLVLLAINDYSELVKRVLLVEQDIEETNQI</sequence>
<dbReference type="Proteomes" id="UP001227230">
    <property type="component" value="Chromosome 11"/>
</dbReference>
<gene>
    <name evidence="2" type="ORF">VitviT2T_017191</name>
</gene>
<protein>
    <recommendedName>
        <fullName evidence="1">Retrotransposon gag domain-containing protein</fullName>
    </recommendedName>
</protein>
<accession>A0ABY9CVU6</accession>
<proteinExistence type="predicted"/>
<dbReference type="Pfam" id="PF03732">
    <property type="entry name" value="Retrotrans_gag"/>
    <property type="match status" value="1"/>
</dbReference>